<feature type="domain" description="YrdC-like" evidence="16">
    <location>
        <begin position="53"/>
        <end position="240"/>
    </location>
</feature>
<evidence type="ECO:0000256" key="13">
    <source>
        <dbReference type="PIRNR" id="PIRNR004930"/>
    </source>
</evidence>
<evidence type="ECO:0000256" key="11">
    <source>
        <dbReference type="ARBA" id="ARBA00029774"/>
    </source>
</evidence>
<feature type="binding site" evidence="14">
    <location>
        <position position="236"/>
    </location>
    <ligand>
        <name>ATP</name>
        <dbReference type="ChEBI" id="CHEBI:30616"/>
    </ligand>
</feature>
<keyword evidence="7 13" id="KW-0819">tRNA processing</keyword>
<feature type="binding site" evidence="14">
    <location>
        <position position="107"/>
    </location>
    <ligand>
        <name>L-threonine</name>
        <dbReference type="ChEBI" id="CHEBI:57926"/>
    </ligand>
</feature>
<dbReference type="Gene3D" id="3.90.870.10">
    <property type="entry name" value="DHBP synthase"/>
    <property type="match status" value="1"/>
</dbReference>
<dbReference type="SUPFAM" id="SSF55821">
    <property type="entry name" value="YrdC/RibB"/>
    <property type="match status" value="1"/>
</dbReference>
<evidence type="ECO:0000256" key="6">
    <source>
        <dbReference type="ARBA" id="ARBA00022679"/>
    </source>
</evidence>
<dbReference type="Gene3D" id="3.40.50.11030">
    <property type="entry name" value="Threonylcarbamoyl-AMP synthase, C-terminal domain"/>
    <property type="match status" value="1"/>
</dbReference>
<comment type="subcellular location">
    <subcellularLocation>
        <location evidence="1 13">Cytoplasm</location>
    </subcellularLocation>
</comment>
<dbReference type="EC" id="2.7.7.87" evidence="3 13"/>
<gene>
    <name evidence="17" type="ORF">CXZ10_12185</name>
</gene>
<name>A0A2N3LWK3_9HYPH</name>
<dbReference type="PANTHER" id="PTHR17490">
    <property type="entry name" value="SUA5"/>
    <property type="match status" value="1"/>
</dbReference>
<dbReference type="GO" id="GO:0000049">
    <property type="term" value="F:tRNA binding"/>
    <property type="evidence" value="ECO:0007669"/>
    <property type="project" value="TreeGrafter"/>
</dbReference>
<dbReference type="NCBIfam" id="TIGR00057">
    <property type="entry name" value="L-threonylcarbamoyladenylate synthase"/>
    <property type="match status" value="1"/>
</dbReference>
<keyword evidence="18" id="KW-1185">Reference proteome</keyword>
<dbReference type="GO" id="GO:0003725">
    <property type="term" value="F:double-stranded RNA binding"/>
    <property type="evidence" value="ECO:0007669"/>
    <property type="project" value="UniProtKB-UniRule"/>
</dbReference>
<feature type="binding site" evidence="14">
    <location>
        <position position="192"/>
    </location>
    <ligand>
        <name>ATP</name>
        <dbReference type="ChEBI" id="CHEBI:30616"/>
    </ligand>
</feature>
<evidence type="ECO:0000256" key="12">
    <source>
        <dbReference type="ARBA" id="ARBA00048366"/>
    </source>
</evidence>
<evidence type="ECO:0000313" key="18">
    <source>
        <dbReference type="Proteomes" id="UP000233491"/>
    </source>
</evidence>
<evidence type="ECO:0000256" key="5">
    <source>
        <dbReference type="ARBA" id="ARBA00022490"/>
    </source>
</evidence>
<dbReference type="Pfam" id="PF03481">
    <property type="entry name" value="Sua5_C"/>
    <property type="match status" value="1"/>
</dbReference>
<feature type="binding site" evidence="14">
    <location>
        <position position="158"/>
    </location>
    <ligand>
        <name>ATP</name>
        <dbReference type="ChEBI" id="CHEBI:30616"/>
    </ligand>
</feature>
<keyword evidence="10 13" id="KW-0067">ATP-binding</keyword>
<comment type="catalytic activity">
    <reaction evidence="12 13">
        <text>L-threonine + hydrogencarbonate + ATP = L-threonylcarbamoyladenylate + diphosphate + H2O</text>
        <dbReference type="Rhea" id="RHEA:36407"/>
        <dbReference type="ChEBI" id="CHEBI:15377"/>
        <dbReference type="ChEBI" id="CHEBI:17544"/>
        <dbReference type="ChEBI" id="CHEBI:30616"/>
        <dbReference type="ChEBI" id="CHEBI:33019"/>
        <dbReference type="ChEBI" id="CHEBI:57926"/>
        <dbReference type="ChEBI" id="CHEBI:73682"/>
        <dbReference type="EC" id="2.7.7.87"/>
    </reaction>
</comment>
<dbReference type="Pfam" id="PF01300">
    <property type="entry name" value="Sua5_yciO_yrdC"/>
    <property type="match status" value="1"/>
</dbReference>
<dbReference type="GO" id="GO:0061710">
    <property type="term" value="F:L-threonylcarbamoyladenylate synthase"/>
    <property type="evidence" value="ECO:0007669"/>
    <property type="project" value="UniProtKB-EC"/>
</dbReference>
<dbReference type="OrthoDB" id="9814580at2"/>
<feature type="binding site" evidence="14">
    <location>
        <position position="184"/>
    </location>
    <ligand>
        <name>ATP</name>
        <dbReference type="ChEBI" id="CHEBI:30616"/>
    </ligand>
</feature>
<accession>A0A2N3LWK3</accession>
<feature type="binding site" evidence="14">
    <location>
        <position position="102"/>
    </location>
    <ligand>
        <name>ATP</name>
        <dbReference type="ChEBI" id="CHEBI:30616"/>
    </ligand>
</feature>
<dbReference type="PANTHER" id="PTHR17490:SF16">
    <property type="entry name" value="THREONYLCARBAMOYL-AMP SYNTHASE"/>
    <property type="match status" value="1"/>
</dbReference>
<dbReference type="EMBL" id="PJNW01000009">
    <property type="protein sequence ID" value="PKR88874.1"/>
    <property type="molecule type" value="Genomic_DNA"/>
</dbReference>
<dbReference type="GO" id="GO:0005524">
    <property type="term" value="F:ATP binding"/>
    <property type="evidence" value="ECO:0007669"/>
    <property type="project" value="UniProtKB-UniRule"/>
</dbReference>
<dbReference type="InterPro" id="IPR005145">
    <property type="entry name" value="Sua5_C"/>
</dbReference>
<evidence type="ECO:0000256" key="4">
    <source>
        <dbReference type="ARBA" id="ARBA00015492"/>
    </source>
</evidence>
<comment type="caution">
    <text evidence="17">The sequence shown here is derived from an EMBL/GenBank/DDBJ whole genome shotgun (WGS) entry which is preliminary data.</text>
</comment>
<feature type="binding site" evidence="14">
    <location>
        <position position="162"/>
    </location>
    <ligand>
        <name>L-threonine</name>
        <dbReference type="ChEBI" id="CHEBI:57926"/>
    </ligand>
</feature>
<evidence type="ECO:0000313" key="17">
    <source>
        <dbReference type="EMBL" id="PKR88874.1"/>
    </source>
</evidence>
<feature type="region of interest" description="Disordered" evidence="15">
    <location>
        <begin position="1"/>
        <end position="43"/>
    </location>
</feature>
<keyword evidence="8 13" id="KW-0548">Nucleotidyltransferase</keyword>
<feature type="binding site" evidence="14">
    <location>
        <position position="98"/>
    </location>
    <ligand>
        <name>ATP</name>
        <dbReference type="ChEBI" id="CHEBI:30616"/>
    </ligand>
</feature>
<evidence type="ECO:0000256" key="7">
    <source>
        <dbReference type="ARBA" id="ARBA00022694"/>
    </source>
</evidence>
<dbReference type="AlphaFoldDB" id="A0A2N3LWK3"/>
<protein>
    <recommendedName>
        <fullName evidence="4 13">Threonylcarbamoyl-AMP synthase</fullName>
        <shortName evidence="13">TC-AMP synthase</shortName>
        <ecNumber evidence="3 13">2.7.7.87</ecNumber>
    </recommendedName>
    <alternativeName>
        <fullName evidence="11 13">L-threonylcarbamoyladenylate synthase</fullName>
    </alternativeName>
</protein>
<evidence type="ECO:0000256" key="10">
    <source>
        <dbReference type="ARBA" id="ARBA00022840"/>
    </source>
</evidence>
<organism evidence="17 18">
    <name type="scientific">Pleomorphomonas diazotrophica</name>
    <dbReference type="NCBI Taxonomy" id="1166257"/>
    <lineage>
        <taxon>Bacteria</taxon>
        <taxon>Pseudomonadati</taxon>
        <taxon>Pseudomonadota</taxon>
        <taxon>Alphaproteobacteria</taxon>
        <taxon>Hyphomicrobiales</taxon>
        <taxon>Pleomorphomonadaceae</taxon>
        <taxon>Pleomorphomonas</taxon>
    </lineage>
</organism>
<sequence length="366" mass="38542">MCRGSEADAFPALTLPRIGPTQTRRAKRQDSPPPGSSVPHRSPEFARIEAATDEAIRLAADHIRQGLLIAFPTETVYGLGADATRGQAVAAIYEAKGRPSFNPLIAHVDSIAMAETLVVFDPLSRRLAETFWPGPLTLVLPMRSDCPVSSLATAGLDTLAVRMPSHKVALGLIRAAGVPIVAPSANTSGHVSPTSAAHVYGDLSRRVPLILDGGRTEVGLESTILQVRDDIPYLLRPGGLAREEIEAVAGVAVVRSEGDPSAAPVAPGMLASHYAPRARVRLDARRVEPDEALLAFGGTVVRGAQEAKRVLNLSPSGSLREAAANLFDMLRRADGDDVAGIAVAPIPTHGLGEAIRDRLTRAAAPR</sequence>
<reference evidence="17 18" key="1">
    <citation type="submission" date="2017-12" db="EMBL/GenBank/DDBJ databases">
        <title>Anaerobic carbon monoxide metabolism by Pleomorphomonas carboxyditropha sp. nov., a new mesophilic hydrogenogenic carboxidotroph.</title>
        <authorList>
            <person name="Esquivel-Elizondo S."/>
            <person name="Krajmalnik-Brown R."/>
        </authorList>
    </citation>
    <scope>NUCLEOTIDE SEQUENCE [LARGE SCALE GENOMIC DNA]</scope>
    <source>
        <strain evidence="17 18">R5-392</strain>
    </source>
</reference>
<evidence type="ECO:0000256" key="9">
    <source>
        <dbReference type="ARBA" id="ARBA00022741"/>
    </source>
</evidence>
<proteinExistence type="inferred from homology"/>
<evidence type="ECO:0000256" key="3">
    <source>
        <dbReference type="ARBA" id="ARBA00012584"/>
    </source>
</evidence>
<dbReference type="Proteomes" id="UP000233491">
    <property type="component" value="Unassembled WGS sequence"/>
</dbReference>
<dbReference type="InterPro" id="IPR017945">
    <property type="entry name" value="DHBP_synth_RibB-like_a/b_dom"/>
</dbReference>
<dbReference type="PROSITE" id="PS51163">
    <property type="entry name" value="YRDC"/>
    <property type="match status" value="1"/>
</dbReference>
<evidence type="ECO:0000256" key="8">
    <source>
        <dbReference type="ARBA" id="ARBA00022695"/>
    </source>
</evidence>
<dbReference type="GO" id="GO:0006450">
    <property type="term" value="P:regulation of translational fidelity"/>
    <property type="evidence" value="ECO:0007669"/>
    <property type="project" value="TreeGrafter"/>
</dbReference>
<dbReference type="InterPro" id="IPR038385">
    <property type="entry name" value="Sua5/YwlC_C"/>
</dbReference>
<dbReference type="GO" id="GO:0005737">
    <property type="term" value="C:cytoplasm"/>
    <property type="evidence" value="ECO:0007669"/>
    <property type="project" value="UniProtKB-SubCell"/>
</dbReference>
<comment type="similarity">
    <text evidence="2 13">Belongs to the SUA5 family.</text>
</comment>
<feature type="binding site" evidence="14">
    <location>
        <position position="182"/>
    </location>
    <ligand>
        <name>L-threonine</name>
        <dbReference type="ChEBI" id="CHEBI:57926"/>
    </ligand>
</feature>
<evidence type="ECO:0000256" key="14">
    <source>
        <dbReference type="PIRSR" id="PIRSR004930-1"/>
    </source>
</evidence>
<evidence type="ECO:0000256" key="15">
    <source>
        <dbReference type="SAM" id="MobiDB-lite"/>
    </source>
</evidence>
<evidence type="ECO:0000256" key="2">
    <source>
        <dbReference type="ARBA" id="ARBA00007663"/>
    </source>
</evidence>
<keyword evidence="9 13" id="KW-0547">Nucleotide-binding</keyword>
<feature type="binding site" evidence="14">
    <location>
        <position position="274"/>
    </location>
    <ligand>
        <name>ATP</name>
        <dbReference type="ChEBI" id="CHEBI:30616"/>
    </ligand>
</feature>
<dbReference type="InterPro" id="IPR010923">
    <property type="entry name" value="T(6)A37_SUA5"/>
</dbReference>
<evidence type="ECO:0000259" key="16">
    <source>
        <dbReference type="PROSITE" id="PS51163"/>
    </source>
</evidence>
<feature type="binding site" evidence="14">
    <location>
        <position position="222"/>
    </location>
    <ligand>
        <name>L-threonine</name>
        <dbReference type="ChEBI" id="CHEBI:57926"/>
    </ligand>
</feature>
<keyword evidence="5 13" id="KW-0963">Cytoplasm</keyword>
<dbReference type="GO" id="GO:0008033">
    <property type="term" value="P:tRNA processing"/>
    <property type="evidence" value="ECO:0007669"/>
    <property type="project" value="UniProtKB-KW"/>
</dbReference>
<dbReference type="PIRSF" id="PIRSF004930">
    <property type="entry name" value="Tln_factor_SUA5"/>
    <property type="match status" value="1"/>
</dbReference>
<dbReference type="FunFam" id="3.90.870.10:FF:000009">
    <property type="entry name" value="Threonylcarbamoyl-AMP synthase, putative"/>
    <property type="match status" value="1"/>
</dbReference>
<dbReference type="InterPro" id="IPR006070">
    <property type="entry name" value="Sua5-like_dom"/>
</dbReference>
<keyword evidence="6 13" id="KW-0808">Transferase</keyword>
<dbReference type="InterPro" id="IPR050156">
    <property type="entry name" value="TC-AMP_synthase_SUA5"/>
</dbReference>
<evidence type="ECO:0000256" key="1">
    <source>
        <dbReference type="ARBA" id="ARBA00004496"/>
    </source>
</evidence>
<comment type="function">
    <text evidence="13">Required for the formation of a threonylcarbamoyl group on adenosine at position 37 (t(6)A37) in tRNAs that read codons beginning with adenine.</text>
</comment>
<feature type="binding site" evidence="14">
    <location>
        <position position="75"/>
    </location>
    <ligand>
        <name>L-threonine</name>
        <dbReference type="ChEBI" id="CHEBI:57926"/>
    </ligand>
</feature>